<keyword evidence="3" id="KW-1185">Reference proteome</keyword>
<protein>
    <submittedName>
        <fullName evidence="2">Uncharacterized protein</fullName>
    </submittedName>
</protein>
<sequence length="141" mass="15194">MPMSLTQLSFGSQKKNQVPSSSSQSFHNYYDGYEVAEEEGDRVEFSDKDEVGDEEEIGSAEDCLSVPTVEQQFDLDRGATNEELEHERTTRADVGAPGEEVAADEGLEDAGLTAALAADDGDLGELDRGLAIELGEYVLEG</sequence>
<name>A0AAV6ITR4_9ERIC</name>
<dbReference type="Proteomes" id="UP000823749">
    <property type="component" value="Chromosome 10"/>
</dbReference>
<dbReference type="AlphaFoldDB" id="A0AAV6ITR4"/>
<feature type="compositionally biased region" description="Polar residues" evidence="1">
    <location>
        <begin position="1"/>
        <end position="27"/>
    </location>
</feature>
<gene>
    <name evidence="2" type="ORF">RHGRI_030567</name>
</gene>
<feature type="region of interest" description="Disordered" evidence="1">
    <location>
        <begin position="1"/>
        <end position="98"/>
    </location>
</feature>
<dbReference type="EMBL" id="JACTNZ010000010">
    <property type="protein sequence ID" value="KAG5530235.1"/>
    <property type="molecule type" value="Genomic_DNA"/>
</dbReference>
<evidence type="ECO:0000313" key="2">
    <source>
        <dbReference type="EMBL" id="KAG5530235.1"/>
    </source>
</evidence>
<evidence type="ECO:0000313" key="3">
    <source>
        <dbReference type="Proteomes" id="UP000823749"/>
    </source>
</evidence>
<organism evidence="2 3">
    <name type="scientific">Rhododendron griersonianum</name>
    <dbReference type="NCBI Taxonomy" id="479676"/>
    <lineage>
        <taxon>Eukaryota</taxon>
        <taxon>Viridiplantae</taxon>
        <taxon>Streptophyta</taxon>
        <taxon>Embryophyta</taxon>
        <taxon>Tracheophyta</taxon>
        <taxon>Spermatophyta</taxon>
        <taxon>Magnoliopsida</taxon>
        <taxon>eudicotyledons</taxon>
        <taxon>Gunneridae</taxon>
        <taxon>Pentapetalae</taxon>
        <taxon>asterids</taxon>
        <taxon>Ericales</taxon>
        <taxon>Ericaceae</taxon>
        <taxon>Ericoideae</taxon>
        <taxon>Rhodoreae</taxon>
        <taxon>Rhododendron</taxon>
    </lineage>
</organism>
<feature type="compositionally biased region" description="Acidic residues" evidence="1">
    <location>
        <begin position="50"/>
        <end position="59"/>
    </location>
</feature>
<comment type="caution">
    <text evidence="2">The sequence shown here is derived from an EMBL/GenBank/DDBJ whole genome shotgun (WGS) entry which is preliminary data.</text>
</comment>
<proteinExistence type="predicted"/>
<feature type="compositionally biased region" description="Basic and acidic residues" evidence="1">
    <location>
        <begin position="74"/>
        <end position="91"/>
    </location>
</feature>
<reference evidence="2" key="1">
    <citation type="submission" date="2020-08" db="EMBL/GenBank/DDBJ databases">
        <title>Plant Genome Project.</title>
        <authorList>
            <person name="Zhang R.-G."/>
        </authorList>
    </citation>
    <scope>NUCLEOTIDE SEQUENCE</scope>
    <source>
        <strain evidence="2">WSP0</strain>
        <tissue evidence="2">Leaf</tissue>
    </source>
</reference>
<evidence type="ECO:0000256" key="1">
    <source>
        <dbReference type="SAM" id="MobiDB-lite"/>
    </source>
</evidence>
<accession>A0AAV6ITR4</accession>